<name>A0A2U1JRX9_9BACI</name>
<organism evidence="1 2">
    <name type="scientific">Pueribacillus theae</name>
    <dbReference type="NCBI Taxonomy" id="2171751"/>
    <lineage>
        <taxon>Bacteria</taxon>
        <taxon>Bacillati</taxon>
        <taxon>Bacillota</taxon>
        <taxon>Bacilli</taxon>
        <taxon>Bacillales</taxon>
        <taxon>Bacillaceae</taxon>
        <taxon>Pueribacillus</taxon>
    </lineage>
</organism>
<proteinExistence type="predicted"/>
<gene>
    <name evidence="1" type="ORF">DCC39_16470</name>
</gene>
<evidence type="ECO:0000313" key="1">
    <source>
        <dbReference type="EMBL" id="PWA07623.1"/>
    </source>
</evidence>
<reference evidence="1 2" key="1">
    <citation type="submission" date="2018-04" db="EMBL/GenBank/DDBJ databases">
        <title>Camelliibacillus theae gen. nov., sp. nov., isolated from Pu'er tea.</title>
        <authorList>
            <person name="Niu L."/>
        </authorList>
    </citation>
    <scope>NUCLEOTIDE SEQUENCE [LARGE SCALE GENOMIC DNA]</scope>
    <source>
        <strain evidence="1 2">T8</strain>
    </source>
</reference>
<dbReference type="AlphaFoldDB" id="A0A2U1JRX9"/>
<keyword evidence="2" id="KW-1185">Reference proteome</keyword>
<evidence type="ECO:0000313" key="2">
    <source>
        <dbReference type="Proteomes" id="UP000245998"/>
    </source>
</evidence>
<dbReference type="Proteomes" id="UP000245998">
    <property type="component" value="Unassembled WGS sequence"/>
</dbReference>
<comment type="caution">
    <text evidence="1">The sequence shown here is derived from an EMBL/GenBank/DDBJ whole genome shotgun (WGS) entry which is preliminary data.</text>
</comment>
<accession>A0A2U1JRX9</accession>
<protein>
    <submittedName>
        <fullName evidence="1">Uncharacterized protein</fullName>
    </submittedName>
</protein>
<dbReference type="EMBL" id="QCZG01000049">
    <property type="protein sequence ID" value="PWA07623.1"/>
    <property type="molecule type" value="Genomic_DNA"/>
</dbReference>
<sequence length="61" mass="7293">MVKIIFMPTDFAKVAIYNGHAGSIKLHWKLNYVRQHCKIEVRPFSIEILGWKYSKEREHYA</sequence>